<proteinExistence type="predicted"/>
<reference evidence="2 3" key="1">
    <citation type="journal article" date="2012" name="New Phytol.">
        <title>Insight into trade-off between wood decay and parasitism from the genome of a fungal forest pathogen.</title>
        <authorList>
            <person name="Olson A."/>
            <person name="Aerts A."/>
            <person name="Asiegbu F."/>
            <person name="Belbahri L."/>
            <person name="Bouzid O."/>
            <person name="Broberg A."/>
            <person name="Canback B."/>
            <person name="Coutinho P.M."/>
            <person name="Cullen D."/>
            <person name="Dalman K."/>
            <person name="Deflorio G."/>
            <person name="van Diepen L.T."/>
            <person name="Dunand C."/>
            <person name="Duplessis S."/>
            <person name="Durling M."/>
            <person name="Gonthier P."/>
            <person name="Grimwood J."/>
            <person name="Fossdal C.G."/>
            <person name="Hansson D."/>
            <person name="Henrissat B."/>
            <person name="Hietala A."/>
            <person name="Himmelstrand K."/>
            <person name="Hoffmeister D."/>
            <person name="Hogberg N."/>
            <person name="James T.Y."/>
            <person name="Karlsson M."/>
            <person name="Kohler A."/>
            <person name="Kues U."/>
            <person name="Lee Y.H."/>
            <person name="Lin Y.C."/>
            <person name="Lind M."/>
            <person name="Lindquist E."/>
            <person name="Lombard V."/>
            <person name="Lucas S."/>
            <person name="Lunden K."/>
            <person name="Morin E."/>
            <person name="Murat C."/>
            <person name="Park J."/>
            <person name="Raffaello T."/>
            <person name="Rouze P."/>
            <person name="Salamov A."/>
            <person name="Schmutz J."/>
            <person name="Solheim H."/>
            <person name="Stahlberg J."/>
            <person name="Velez H."/>
            <person name="de Vries R.P."/>
            <person name="Wiebenga A."/>
            <person name="Woodward S."/>
            <person name="Yakovlev I."/>
            <person name="Garbelotto M."/>
            <person name="Martin F."/>
            <person name="Grigoriev I.V."/>
            <person name="Stenlid J."/>
        </authorList>
    </citation>
    <scope>NUCLEOTIDE SEQUENCE [LARGE SCALE GENOMIC DNA]</scope>
    <source>
        <strain evidence="2 3">TC 32-1</strain>
    </source>
</reference>
<evidence type="ECO:0000256" key="1">
    <source>
        <dbReference type="SAM" id="MobiDB-lite"/>
    </source>
</evidence>
<dbReference type="AlphaFoldDB" id="W4KQQ7"/>
<dbReference type="InParanoid" id="W4KQQ7"/>
<dbReference type="eggNOG" id="ENOG502RFEY">
    <property type="taxonomic scope" value="Eukaryota"/>
</dbReference>
<sequence>LGVMSRIYVVSLPHRADRRVQMDQLERALGLNWTYVDAIDADDPLIANVMDQVRTLRNNVPTFSWPENIDSQASSDALLEPAGSDIWTLSALFGPLEPYFPGETPERFSPSARLQDPTRQPSDPPPDLACTADNDLLAPLAPEHPAHMLLTPARIACWHSHLQVIRAIANGNDDGPALVLEDDIDMEWDTQARLAALWSALPAAWDIVYLGHCWSDETQLPALRRGPSASLHPSAAPKCTHAYALSRRGARRALLHLRHPPFAYSRAIDQALAWLVRSGRLRAFSVVPPVVVQRKDSSSDVMPGRGSEWRQGLDNG</sequence>
<feature type="non-terminal residue" evidence="2">
    <location>
        <position position="1"/>
    </location>
</feature>
<dbReference type="GeneID" id="20668850"/>
<gene>
    <name evidence="2" type="ORF">HETIRDRAFT_240238</name>
</gene>
<organism evidence="2 3">
    <name type="scientific">Heterobasidion irregulare (strain TC 32-1)</name>
    <dbReference type="NCBI Taxonomy" id="747525"/>
    <lineage>
        <taxon>Eukaryota</taxon>
        <taxon>Fungi</taxon>
        <taxon>Dikarya</taxon>
        <taxon>Basidiomycota</taxon>
        <taxon>Agaricomycotina</taxon>
        <taxon>Agaricomycetes</taxon>
        <taxon>Russulales</taxon>
        <taxon>Bondarzewiaceae</taxon>
        <taxon>Heterobasidion</taxon>
        <taxon>Heterobasidion annosum species complex</taxon>
    </lineage>
</organism>
<evidence type="ECO:0000313" key="3">
    <source>
        <dbReference type="Proteomes" id="UP000030671"/>
    </source>
</evidence>
<dbReference type="Proteomes" id="UP000030671">
    <property type="component" value="Unassembled WGS sequence"/>
</dbReference>
<keyword evidence="3" id="KW-1185">Reference proteome</keyword>
<feature type="non-terminal residue" evidence="2">
    <location>
        <position position="316"/>
    </location>
</feature>
<feature type="region of interest" description="Disordered" evidence="1">
    <location>
        <begin position="104"/>
        <end position="133"/>
    </location>
</feature>
<name>W4KQQ7_HETIT</name>
<evidence type="ECO:0008006" key="4">
    <source>
        <dbReference type="Google" id="ProtNLM"/>
    </source>
</evidence>
<dbReference type="HOGENOM" id="CLU_040950_0_0_1"/>
<dbReference type="RefSeq" id="XP_009541602.1">
    <property type="nucleotide sequence ID" value="XM_009543307.1"/>
</dbReference>
<protein>
    <recommendedName>
        <fullName evidence="4">Glycosyltransferase family 25 protein</fullName>
    </recommendedName>
</protein>
<evidence type="ECO:0000313" key="2">
    <source>
        <dbReference type="EMBL" id="ETW87735.1"/>
    </source>
</evidence>
<dbReference type="OrthoDB" id="47375at2759"/>
<dbReference type="EMBL" id="KI925454">
    <property type="protein sequence ID" value="ETW87735.1"/>
    <property type="molecule type" value="Genomic_DNA"/>
</dbReference>
<dbReference type="STRING" id="747525.W4KQQ7"/>
<accession>W4KQQ7</accession>
<feature type="region of interest" description="Disordered" evidence="1">
    <location>
        <begin position="295"/>
        <end position="316"/>
    </location>
</feature>
<dbReference type="KEGG" id="hir:HETIRDRAFT_240238"/>